<dbReference type="AlphaFoldDB" id="A0A8J4ENW8"/>
<dbReference type="Pfam" id="PF04237">
    <property type="entry name" value="YjbR"/>
    <property type="match status" value="1"/>
</dbReference>
<dbReference type="InterPro" id="IPR038056">
    <property type="entry name" value="YjbR-like_sf"/>
</dbReference>
<dbReference type="Proteomes" id="UP000614996">
    <property type="component" value="Unassembled WGS sequence"/>
</dbReference>
<evidence type="ECO:0000313" key="1">
    <source>
        <dbReference type="EMBL" id="GIL28134.1"/>
    </source>
</evidence>
<gene>
    <name evidence="1" type="ORF">NUM_33880</name>
</gene>
<dbReference type="SUPFAM" id="SSF142906">
    <property type="entry name" value="YjbR-like"/>
    <property type="match status" value="1"/>
</dbReference>
<comment type="caution">
    <text evidence="1">The sequence shown here is derived from an EMBL/GenBank/DDBJ whole genome shotgun (WGS) entry which is preliminary data.</text>
</comment>
<accession>A0A8J4ENW8</accession>
<dbReference type="RefSeq" id="WP_207125849.1">
    <property type="nucleotide sequence ID" value="NZ_BOPO01000055.1"/>
</dbReference>
<evidence type="ECO:0008006" key="3">
    <source>
        <dbReference type="Google" id="ProtNLM"/>
    </source>
</evidence>
<sequence length="117" mass="13072">MTDTTDIRAWASALPEVTETLHFRFWTPKWSVHGRTFLGMGADESTVVCCLTEEAAAQAAAADPEHTTLVRRQDARRSFLGLEVVLDGVAPERLHDWVRQAWAAQAPRRLAARHPLP</sequence>
<proteinExistence type="predicted"/>
<dbReference type="InterPro" id="IPR058532">
    <property type="entry name" value="YjbR/MT2646/Rv2570-like"/>
</dbReference>
<evidence type="ECO:0000313" key="2">
    <source>
        <dbReference type="Proteomes" id="UP000614996"/>
    </source>
</evidence>
<organism evidence="1 2">
    <name type="scientific">Actinocatenispora comari</name>
    <dbReference type="NCBI Taxonomy" id="2807577"/>
    <lineage>
        <taxon>Bacteria</taxon>
        <taxon>Bacillati</taxon>
        <taxon>Actinomycetota</taxon>
        <taxon>Actinomycetes</taxon>
        <taxon>Micromonosporales</taxon>
        <taxon>Micromonosporaceae</taxon>
        <taxon>Actinocatenispora</taxon>
    </lineage>
</organism>
<reference evidence="2" key="1">
    <citation type="journal article" date="2021" name="Int. J. Syst. Evol. Microbiol.">
        <title>Actinocatenispora comari sp. nov., an endophytic actinomycete isolated from aerial parts of Comarum salesowianum.</title>
        <authorList>
            <person name="Oyunbileg N."/>
            <person name="Iizaka Y."/>
            <person name="Hamada M."/>
            <person name="Davaapurev B.O."/>
            <person name="Fukumoto A."/>
            <person name="Tsetseg B."/>
            <person name="Kato F."/>
            <person name="Tamura T."/>
            <person name="Batkhuu J."/>
            <person name="Anzai Y."/>
        </authorList>
    </citation>
    <scope>NUCLEOTIDE SEQUENCE [LARGE SCALE GENOMIC DNA]</scope>
    <source>
        <strain evidence="2">NUM-2625</strain>
    </source>
</reference>
<keyword evidence="2" id="KW-1185">Reference proteome</keyword>
<name>A0A8J4ENW8_9ACTN</name>
<dbReference type="EMBL" id="BOPO01000055">
    <property type="protein sequence ID" value="GIL28134.1"/>
    <property type="molecule type" value="Genomic_DNA"/>
</dbReference>
<protein>
    <recommendedName>
        <fullName evidence="3">MmcQ/YjbR family DNA-binding protein</fullName>
    </recommendedName>
</protein>